<dbReference type="InterPro" id="IPR022742">
    <property type="entry name" value="Hydrolase_4"/>
</dbReference>
<dbReference type="EMBL" id="MPUH01000126">
    <property type="protein sequence ID" value="OMJ89452.1"/>
    <property type="molecule type" value="Genomic_DNA"/>
</dbReference>
<feature type="transmembrane region" description="Helical" evidence="1">
    <location>
        <begin position="14"/>
        <end position="38"/>
    </location>
</feature>
<keyword evidence="1" id="KW-0812">Transmembrane</keyword>
<keyword evidence="1" id="KW-1133">Transmembrane helix</keyword>
<reference evidence="3 4" key="1">
    <citation type="submission" date="2016-11" db="EMBL/GenBank/DDBJ databases">
        <title>The macronuclear genome of Stentor coeruleus: a giant cell with tiny introns.</title>
        <authorList>
            <person name="Slabodnick M."/>
            <person name="Ruby J.G."/>
            <person name="Reiff S.B."/>
            <person name="Swart E.C."/>
            <person name="Gosai S."/>
            <person name="Prabakaran S."/>
            <person name="Witkowska E."/>
            <person name="Larue G.E."/>
            <person name="Fisher S."/>
            <person name="Freeman R.M."/>
            <person name="Gunawardena J."/>
            <person name="Chu W."/>
            <person name="Stover N.A."/>
            <person name="Gregory B.D."/>
            <person name="Nowacki M."/>
            <person name="Derisi J."/>
            <person name="Roy S.W."/>
            <person name="Marshall W.F."/>
            <person name="Sood P."/>
        </authorList>
    </citation>
    <scope>NUCLEOTIDE SEQUENCE [LARGE SCALE GENOMIC DNA]</scope>
    <source>
        <strain evidence="3">WM001</strain>
    </source>
</reference>
<accession>A0A1R2CK92</accession>
<dbReference type="SUPFAM" id="SSF53474">
    <property type="entry name" value="alpha/beta-Hydrolases"/>
    <property type="match status" value="1"/>
</dbReference>
<evidence type="ECO:0000256" key="1">
    <source>
        <dbReference type="SAM" id="Phobius"/>
    </source>
</evidence>
<organism evidence="3 4">
    <name type="scientific">Stentor coeruleus</name>
    <dbReference type="NCBI Taxonomy" id="5963"/>
    <lineage>
        <taxon>Eukaryota</taxon>
        <taxon>Sar</taxon>
        <taxon>Alveolata</taxon>
        <taxon>Ciliophora</taxon>
        <taxon>Postciliodesmatophora</taxon>
        <taxon>Heterotrichea</taxon>
        <taxon>Heterotrichida</taxon>
        <taxon>Stentoridae</taxon>
        <taxon>Stentor</taxon>
    </lineage>
</organism>
<protein>
    <recommendedName>
        <fullName evidence="2">Serine aminopeptidase S33 domain-containing protein</fullName>
    </recommendedName>
</protein>
<dbReference type="GO" id="GO:0008474">
    <property type="term" value="F:palmitoyl-(protein) hydrolase activity"/>
    <property type="evidence" value="ECO:0007669"/>
    <property type="project" value="TreeGrafter"/>
</dbReference>
<gene>
    <name evidence="3" type="ORF">SteCoe_8452</name>
</gene>
<feature type="domain" description="Serine aminopeptidase S33" evidence="2">
    <location>
        <begin position="293"/>
        <end position="359"/>
    </location>
</feature>
<proteinExistence type="predicted"/>
<dbReference type="Proteomes" id="UP000187209">
    <property type="component" value="Unassembled WGS sequence"/>
</dbReference>
<dbReference type="PANTHER" id="PTHR12277">
    <property type="entry name" value="ALPHA/BETA HYDROLASE DOMAIN-CONTAINING PROTEIN"/>
    <property type="match status" value="1"/>
</dbReference>
<evidence type="ECO:0000313" key="4">
    <source>
        <dbReference type="Proteomes" id="UP000187209"/>
    </source>
</evidence>
<comment type="caution">
    <text evidence="3">The sequence shown here is derived from an EMBL/GenBank/DDBJ whole genome shotgun (WGS) entry which is preliminary data.</text>
</comment>
<sequence>MKVLTFFKENKDKIILGVIVFWLLSIIFSIFYLISYIVTGYGSLFLFLISLGFLIHFCTRVATFPGAYCLWRRTMEKSALQSIATNTCKKLEILNAILLAIQDEDFQSIYDRISLNTMQGIPKHFERIMRNLEYMRTMKINEEQLKTLNLFNNLHHALQDIKVTSKSCDFNLYGFLSNPKVYRNTTTECKEEVQIALNLVNTLYDVIRKTIKEPETFKEFVGSLNIRKSVLFGSLSYMRNDIIDKLKAEQIWITSFDGCKIDCLWVPGSSSTTMLYCNPNGGLYEFTCLQNEWVDYYLDLGFNVMLWNYRGYGRSQGFPDMPSIVADGEKVFEYIRDVKNSEKIAVHGQSLGGSVAARLSKCANFVFADRTFRGLSDVALFNYGKIPYHIYKLLGPSETDPVKEFIASNNYKVIGCDCEDAMIPHISSLKAGIVFTLKHQCEISGTNIYSLVNSYKSEKAFNNLFVSLSQNQFLKSCRDEESPEIDVVGALCNLEVQGRNLYKISKKSEMELELILWIDMAYVWPENKKSILTAVEDIEKLIEDASDSIQAKYLNSICKNLKEIFSENFEGEEKNENPGFILNLNCGHNATLTPYELYYYRLHLKSAGLIK</sequence>
<evidence type="ECO:0000313" key="3">
    <source>
        <dbReference type="EMBL" id="OMJ89452.1"/>
    </source>
</evidence>
<dbReference type="AlphaFoldDB" id="A0A1R2CK92"/>
<keyword evidence="4" id="KW-1185">Reference proteome</keyword>
<evidence type="ECO:0000259" key="2">
    <source>
        <dbReference type="Pfam" id="PF12146"/>
    </source>
</evidence>
<feature type="transmembrane region" description="Helical" evidence="1">
    <location>
        <begin position="44"/>
        <end position="71"/>
    </location>
</feature>
<dbReference type="Gene3D" id="3.40.50.1820">
    <property type="entry name" value="alpha/beta hydrolase"/>
    <property type="match status" value="1"/>
</dbReference>
<name>A0A1R2CK92_9CILI</name>
<dbReference type="InterPro" id="IPR029058">
    <property type="entry name" value="AB_hydrolase_fold"/>
</dbReference>
<dbReference type="GO" id="GO:0016020">
    <property type="term" value="C:membrane"/>
    <property type="evidence" value="ECO:0007669"/>
    <property type="project" value="TreeGrafter"/>
</dbReference>
<keyword evidence="1" id="KW-0472">Membrane</keyword>
<dbReference type="PANTHER" id="PTHR12277:SF81">
    <property type="entry name" value="PROTEIN ABHD13"/>
    <property type="match status" value="1"/>
</dbReference>
<dbReference type="OrthoDB" id="10249433at2759"/>
<dbReference type="Pfam" id="PF12146">
    <property type="entry name" value="Hydrolase_4"/>
    <property type="match status" value="1"/>
</dbReference>